<dbReference type="GO" id="GO:0006465">
    <property type="term" value="P:signal peptide processing"/>
    <property type="evidence" value="ECO:0007669"/>
    <property type="project" value="UniProtKB-UniRule"/>
</dbReference>
<evidence type="ECO:0000313" key="4">
    <source>
        <dbReference type="Proteomes" id="UP000759273"/>
    </source>
</evidence>
<evidence type="ECO:0000256" key="2">
    <source>
        <dbReference type="SAM" id="Phobius"/>
    </source>
</evidence>
<dbReference type="InterPro" id="IPR019533">
    <property type="entry name" value="Peptidase_S26"/>
</dbReference>
<accession>A0A943DGN1</accession>
<protein>
    <recommendedName>
        <fullName evidence="1">Signal peptidase I</fullName>
        <ecNumber evidence="1">3.4.21.89</ecNumber>
    </recommendedName>
</protein>
<dbReference type="GO" id="GO:0016020">
    <property type="term" value="C:membrane"/>
    <property type="evidence" value="ECO:0007669"/>
    <property type="project" value="UniProtKB-UniRule"/>
</dbReference>
<reference evidence="3" key="1">
    <citation type="submission" date="2021-02" db="EMBL/GenBank/DDBJ databases">
        <title>Infant gut strain persistence is associated with maternal origin, phylogeny, and functional potential including surface adhesion and iron acquisition.</title>
        <authorList>
            <person name="Lou Y.C."/>
        </authorList>
    </citation>
    <scope>NUCLEOTIDE SEQUENCE</scope>
    <source>
        <strain evidence="3">L3_101_000M1_dasL3_101_000M1_concoct_87</strain>
    </source>
</reference>
<evidence type="ECO:0000256" key="1">
    <source>
        <dbReference type="NCBIfam" id="TIGR02228"/>
    </source>
</evidence>
<dbReference type="GO" id="GO:0009003">
    <property type="term" value="F:signal peptidase activity"/>
    <property type="evidence" value="ECO:0007669"/>
    <property type="project" value="UniProtKB-EC"/>
</dbReference>
<sequence length="381" mass="40198">MKKAADKFVRIFAAVLAVLSVSILLFTLVSTLFLNRTDKEWFGYKAFIVLSDSMSATDFSAGDLVFVRHVDPSTLQPGDIIAFTSRNDSNYGDTVTHKIRALTTTADGAPGFTTYGTTTDTDDEAVVPYSDVIGRYAGHLPKVGLFFNFLKTTPGYLLCIFLPFALLILSQAVQTVRLFRAYRREQAGAGDSDAFALPEPQSGAEIAARLAAGEDVTLQADTAFTDADGHCIDCVIAPGKAAALHLNGHRLKGTIQLADGAALTVHGKGMIQATARSHSRAGCPIYARGQGCRVDLYGGRYLGGAGSCAVCAAAGQVILHGGLYAVKGDSADHLLYSVGDGAITVEGGRFVGFDPAACLAPGRTTAAQETDKGILYVVKER</sequence>
<dbReference type="EMBL" id="JAGZGG010000033">
    <property type="protein sequence ID" value="MBS5333196.1"/>
    <property type="molecule type" value="Genomic_DNA"/>
</dbReference>
<dbReference type="CDD" id="cd06530">
    <property type="entry name" value="S26_SPase_I"/>
    <property type="match status" value="1"/>
</dbReference>
<feature type="transmembrane region" description="Helical" evidence="2">
    <location>
        <begin position="12"/>
        <end position="34"/>
    </location>
</feature>
<dbReference type="NCBIfam" id="TIGR02228">
    <property type="entry name" value="sigpep_I_arch"/>
    <property type="match status" value="1"/>
</dbReference>
<gene>
    <name evidence="3" type="ORF">KHY36_11795</name>
</gene>
<feature type="transmembrane region" description="Helical" evidence="2">
    <location>
        <begin position="155"/>
        <end position="176"/>
    </location>
</feature>
<keyword evidence="2" id="KW-1133">Transmembrane helix</keyword>
<dbReference type="InterPro" id="IPR001733">
    <property type="entry name" value="Peptidase_S26B"/>
</dbReference>
<dbReference type="AlphaFoldDB" id="A0A943DGN1"/>
<dbReference type="GO" id="GO:0004252">
    <property type="term" value="F:serine-type endopeptidase activity"/>
    <property type="evidence" value="ECO:0007669"/>
    <property type="project" value="UniProtKB-UniRule"/>
</dbReference>
<keyword evidence="3" id="KW-0378">Hydrolase</keyword>
<comment type="caution">
    <text evidence="3">The sequence shown here is derived from an EMBL/GenBank/DDBJ whole genome shotgun (WGS) entry which is preliminary data.</text>
</comment>
<evidence type="ECO:0000313" key="3">
    <source>
        <dbReference type="EMBL" id="MBS5333196.1"/>
    </source>
</evidence>
<proteinExistence type="predicted"/>
<keyword evidence="2" id="KW-0472">Membrane</keyword>
<dbReference type="Proteomes" id="UP000759273">
    <property type="component" value="Unassembled WGS sequence"/>
</dbReference>
<dbReference type="EC" id="3.4.21.89" evidence="1"/>
<name>A0A943DGN1_9FIRM</name>
<organism evidence="3 4">
    <name type="scientific">Subdoligranulum variabile</name>
    <dbReference type="NCBI Taxonomy" id="214851"/>
    <lineage>
        <taxon>Bacteria</taxon>
        <taxon>Bacillati</taxon>
        <taxon>Bacillota</taxon>
        <taxon>Clostridia</taxon>
        <taxon>Eubacteriales</taxon>
        <taxon>Oscillospiraceae</taxon>
        <taxon>Subdoligranulum</taxon>
    </lineage>
</organism>
<keyword evidence="2" id="KW-0812">Transmembrane</keyword>